<dbReference type="PANTHER" id="PTHR32114:SF2">
    <property type="entry name" value="ABC TRANSPORTER ABCH.3"/>
    <property type="match status" value="1"/>
</dbReference>
<dbReference type="EMBL" id="FLUL01000002">
    <property type="protein sequence ID" value="SBW10310.1"/>
    <property type="molecule type" value="Genomic_DNA"/>
</dbReference>
<dbReference type="Pfam" id="PF13476">
    <property type="entry name" value="AAA_23"/>
    <property type="match status" value="1"/>
</dbReference>
<sequence>MLKVRAIKIEVNTNEGLFGAKYNFSSGLNIIRGDNSSGKSTLFQSILYALGFEELLGGRNAKTMQSVLKDQVEYNDELHKVIESSVSLEIENEEIITIKRFVISPTKKEQLVEVYYGSVLVDENHSCRMQQMYVHSKGSASDNLYGFHAFLAEFLKWELPEVLTTQGETIKLYLQQIAPSFIVEQKSGWTDFLATIPYYSTKNAESRVIEFILNLDVFATQKKKQEYQYDKRIFDDKWTKLYSKFENIAKNTRTALMGISSSPEIINNKDVINLIIQREDGDIDLTEELINLKRDYSKIENIQYLTVGENASINEARLTEQQNKLGILTIQYDMLNPELTFDNEKLQQYTEQLVNIDEDLRKNKGALKIQNLGGNTDSVVAALKCPTCNQKMENSLLPVDVEQIPMRLEDNISYLESQKRMIEAYIESLKNIINNKQQRLINYQEEIKEIRQSIRDLKNELIQDNRLPSLVELERKINMKKKIDFYEKSTTDFLELKDEAKRMSDEYQSLLRRKNQLPKTSLTAEDYQKLVQLEKYFKEILKSLNYRSKPLNTVKISEENYLPITKTEDGGFYSIKFDSSASDFIRCLWAYHTALMQASLGVNGNHPLFFMLDEPKQQDIAMVNFKLFLEVLSKFKEQQVLVLASFENSDTSFKDATAGIDFNLVRIENKLICPIDNNDEN</sequence>
<feature type="domain" description="Rad50/SbcC-type AAA" evidence="2">
    <location>
        <begin position="22"/>
        <end position="105"/>
    </location>
</feature>
<evidence type="ECO:0000313" key="3">
    <source>
        <dbReference type="EMBL" id="SBW10310.1"/>
    </source>
</evidence>
<keyword evidence="1" id="KW-0175">Coiled coil</keyword>
<accession>A0A212KF01</accession>
<name>A0A212KF01_9BACT</name>
<dbReference type="GO" id="GO:0006302">
    <property type="term" value="P:double-strand break repair"/>
    <property type="evidence" value="ECO:0007669"/>
    <property type="project" value="InterPro"/>
</dbReference>
<gene>
    <name evidence="3" type="ORF">KL86DYS2_20034</name>
</gene>
<dbReference type="Gene3D" id="3.40.50.300">
    <property type="entry name" value="P-loop containing nucleotide triphosphate hydrolases"/>
    <property type="match status" value="1"/>
</dbReference>
<dbReference type="GO" id="GO:0016887">
    <property type="term" value="F:ATP hydrolysis activity"/>
    <property type="evidence" value="ECO:0007669"/>
    <property type="project" value="InterPro"/>
</dbReference>
<reference evidence="3" key="1">
    <citation type="submission" date="2016-04" db="EMBL/GenBank/DDBJ databases">
        <authorList>
            <person name="Evans L.H."/>
            <person name="Alamgir A."/>
            <person name="Owens N."/>
            <person name="Weber N.D."/>
            <person name="Virtaneva K."/>
            <person name="Barbian K."/>
            <person name="Babar A."/>
            <person name="Rosenke K."/>
        </authorList>
    </citation>
    <scope>NUCLEOTIDE SEQUENCE</scope>
    <source>
        <strain evidence="3">86-2</strain>
    </source>
</reference>
<organism evidence="3">
    <name type="scientific">uncultured Dysgonomonas sp</name>
    <dbReference type="NCBI Taxonomy" id="206096"/>
    <lineage>
        <taxon>Bacteria</taxon>
        <taxon>Pseudomonadati</taxon>
        <taxon>Bacteroidota</taxon>
        <taxon>Bacteroidia</taxon>
        <taxon>Bacteroidales</taxon>
        <taxon>Dysgonomonadaceae</taxon>
        <taxon>Dysgonomonas</taxon>
        <taxon>environmental samples</taxon>
    </lineage>
</organism>
<feature type="coiled-coil region" evidence="1">
    <location>
        <begin position="415"/>
        <end position="467"/>
    </location>
</feature>
<evidence type="ECO:0000259" key="2">
    <source>
        <dbReference type="Pfam" id="PF13476"/>
    </source>
</evidence>
<protein>
    <recommendedName>
        <fullName evidence="2">Rad50/SbcC-type AAA domain-containing protein</fullName>
    </recommendedName>
</protein>
<dbReference type="InterPro" id="IPR027417">
    <property type="entry name" value="P-loop_NTPase"/>
</dbReference>
<dbReference type="PANTHER" id="PTHR32114">
    <property type="entry name" value="ABC TRANSPORTER ABCH.3"/>
    <property type="match status" value="1"/>
</dbReference>
<evidence type="ECO:0000256" key="1">
    <source>
        <dbReference type="SAM" id="Coils"/>
    </source>
</evidence>
<dbReference type="SUPFAM" id="SSF52540">
    <property type="entry name" value="P-loop containing nucleoside triphosphate hydrolases"/>
    <property type="match status" value="1"/>
</dbReference>
<dbReference type="AlphaFoldDB" id="A0A212KF01"/>
<dbReference type="InterPro" id="IPR038729">
    <property type="entry name" value="Rad50/SbcC_AAA"/>
</dbReference>
<proteinExistence type="predicted"/>
<dbReference type="RefSeq" id="WP_296952560.1">
    <property type="nucleotide sequence ID" value="NZ_LT599021.1"/>
</dbReference>